<name>A0ABT7S2R9_9CELL</name>
<reference evidence="7 8" key="1">
    <citation type="submission" date="2023-06" db="EMBL/GenBank/DDBJ databases">
        <title>Cellulomonas sp. MW9 Whole genome sequence.</title>
        <authorList>
            <person name="Park S."/>
        </authorList>
    </citation>
    <scope>NUCLEOTIDE SEQUENCE [LARGE SCALE GENOMIC DNA]</scope>
    <source>
        <strain evidence="7 8">MW9</strain>
    </source>
</reference>
<protein>
    <submittedName>
        <fullName evidence="7">Tryptophan-rich sensory protein</fullName>
    </submittedName>
</protein>
<comment type="caution">
    <text evidence="7">The sequence shown here is derived from an EMBL/GenBank/DDBJ whole genome shotgun (WGS) entry which is preliminary data.</text>
</comment>
<keyword evidence="4 6" id="KW-1133">Transmembrane helix</keyword>
<evidence type="ECO:0000256" key="6">
    <source>
        <dbReference type="SAM" id="Phobius"/>
    </source>
</evidence>
<evidence type="ECO:0000256" key="2">
    <source>
        <dbReference type="ARBA" id="ARBA00007524"/>
    </source>
</evidence>
<comment type="similarity">
    <text evidence="2">Belongs to the TspO/BZRP family.</text>
</comment>
<gene>
    <name evidence="7" type="ORF">QRT05_01070</name>
</gene>
<dbReference type="Gene3D" id="1.20.1260.100">
    <property type="entry name" value="TspO/MBR protein"/>
    <property type="match status" value="1"/>
</dbReference>
<feature type="transmembrane region" description="Helical" evidence="6">
    <location>
        <begin position="192"/>
        <end position="213"/>
    </location>
</feature>
<organism evidence="7 8">
    <name type="scientific">Cellulomonas edaphi</name>
    <dbReference type="NCBI Taxonomy" id="3053468"/>
    <lineage>
        <taxon>Bacteria</taxon>
        <taxon>Bacillati</taxon>
        <taxon>Actinomycetota</taxon>
        <taxon>Actinomycetes</taxon>
        <taxon>Micrococcales</taxon>
        <taxon>Cellulomonadaceae</taxon>
        <taxon>Cellulomonas</taxon>
    </lineage>
</organism>
<dbReference type="RefSeq" id="WP_289444388.1">
    <property type="nucleotide sequence ID" value="NZ_JAUCGR010000001.1"/>
</dbReference>
<keyword evidence="3 6" id="KW-0812">Transmembrane</keyword>
<dbReference type="InterPro" id="IPR038330">
    <property type="entry name" value="TspO/MBR-related_sf"/>
</dbReference>
<evidence type="ECO:0000256" key="4">
    <source>
        <dbReference type="ARBA" id="ARBA00022989"/>
    </source>
</evidence>
<dbReference type="InterPro" id="IPR004307">
    <property type="entry name" value="TspO_MBR"/>
</dbReference>
<dbReference type="PANTHER" id="PTHR33802:SF1">
    <property type="entry name" value="XK-RELATED PROTEIN"/>
    <property type="match status" value="1"/>
</dbReference>
<evidence type="ECO:0000313" key="7">
    <source>
        <dbReference type="EMBL" id="MDM7829910.1"/>
    </source>
</evidence>
<feature type="transmembrane region" description="Helical" evidence="6">
    <location>
        <begin position="155"/>
        <end position="180"/>
    </location>
</feature>
<evidence type="ECO:0000256" key="3">
    <source>
        <dbReference type="ARBA" id="ARBA00022692"/>
    </source>
</evidence>
<proteinExistence type="inferred from homology"/>
<feature type="transmembrane region" description="Helical" evidence="6">
    <location>
        <begin position="220"/>
        <end position="237"/>
    </location>
</feature>
<comment type="subcellular location">
    <subcellularLocation>
        <location evidence="1">Membrane</location>
        <topology evidence="1">Multi-pass membrane protein</topology>
    </subcellularLocation>
</comment>
<feature type="transmembrane region" description="Helical" evidence="6">
    <location>
        <begin position="99"/>
        <end position="116"/>
    </location>
</feature>
<feature type="transmembrane region" description="Helical" evidence="6">
    <location>
        <begin position="249"/>
        <end position="269"/>
    </location>
</feature>
<evidence type="ECO:0000256" key="5">
    <source>
        <dbReference type="ARBA" id="ARBA00023136"/>
    </source>
</evidence>
<dbReference type="EMBL" id="JAUCGR010000001">
    <property type="protein sequence ID" value="MDM7829910.1"/>
    <property type="molecule type" value="Genomic_DNA"/>
</dbReference>
<sequence>MDAHSATLASPATTRDRVRQVTVLLGAVVAIGGAAVGSGAFGGQPIAEAAGGALSATATPLAPDNPAFSIWSLIYLGLGVFAVVQALPSRGADPRLRAVSWWVLGSMLLNALWIAVVQAGSVGGSVAVILTLVAVLAVVFVRLVRLAHTAVGASWVTDVTVGLYLGWVSVATLANVAAFLSTAEVGSLGLGATTWSVVVLAAGAVLSVAYAVFGAGRPSVALPVGLAMAWGLGWIGLGRTRGALVDETVAVAAFVAAAVALVAPVVMSVRSRRARATAG</sequence>
<dbReference type="Proteomes" id="UP001321453">
    <property type="component" value="Unassembled WGS sequence"/>
</dbReference>
<dbReference type="Pfam" id="PF03073">
    <property type="entry name" value="TspO_MBR"/>
    <property type="match status" value="1"/>
</dbReference>
<feature type="transmembrane region" description="Helical" evidence="6">
    <location>
        <begin position="122"/>
        <end position="143"/>
    </location>
</feature>
<feature type="transmembrane region" description="Helical" evidence="6">
    <location>
        <begin position="21"/>
        <end position="47"/>
    </location>
</feature>
<feature type="transmembrane region" description="Helical" evidence="6">
    <location>
        <begin position="67"/>
        <end position="87"/>
    </location>
</feature>
<keyword evidence="5 6" id="KW-0472">Membrane</keyword>
<keyword evidence="8" id="KW-1185">Reference proteome</keyword>
<evidence type="ECO:0000256" key="1">
    <source>
        <dbReference type="ARBA" id="ARBA00004141"/>
    </source>
</evidence>
<accession>A0ABT7S2R9</accession>
<evidence type="ECO:0000313" key="8">
    <source>
        <dbReference type="Proteomes" id="UP001321453"/>
    </source>
</evidence>
<dbReference type="PANTHER" id="PTHR33802">
    <property type="entry name" value="SI:CH211-161H7.5-RELATED"/>
    <property type="match status" value="1"/>
</dbReference>